<sequence>MLSNFFCGEIKKLPVPISVTVILFLVLISVIALVVIVALGVFFYKQHKQKQRRKKAVSSHKNGAQEVPKDMTDDEGPPSEFSDFEDGHGPTVPSDLISKHDGTPALPSDLADGPGAVSTIPLDLESKHAGISTVPLDLESKHAGVSTIPLDLESRITAFIENGVLQFPLNEQRHASLFLLASCLSIFRFPFLLLPSLSLPLRRMLLTFVFILARLLLVG</sequence>
<feature type="transmembrane region" description="Helical" evidence="2">
    <location>
        <begin position="200"/>
        <end position="217"/>
    </location>
</feature>
<evidence type="ECO:0000313" key="4">
    <source>
        <dbReference type="Proteomes" id="UP001620626"/>
    </source>
</evidence>
<keyword evidence="2" id="KW-1133">Transmembrane helix</keyword>
<keyword evidence="2" id="KW-0812">Transmembrane</keyword>
<evidence type="ECO:0000256" key="1">
    <source>
        <dbReference type="SAM" id="MobiDB-lite"/>
    </source>
</evidence>
<dbReference type="AlphaFoldDB" id="A0ABD2KQ18"/>
<name>A0ABD2KQ18_9BILA</name>
<keyword evidence="2" id="KW-0472">Membrane</keyword>
<feature type="transmembrane region" description="Helical" evidence="2">
    <location>
        <begin position="20"/>
        <end position="44"/>
    </location>
</feature>
<feature type="region of interest" description="Disordered" evidence="1">
    <location>
        <begin position="53"/>
        <end position="86"/>
    </location>
</feature>
<evidence type="ECO:0000256" key="2">
    <source>
        <dbReference type="SAM" id="Phobius"/>
    </source>
</evidence>
<evidence type="ECO:0000313" key="3">
    <source>
        <dbReference type="EMBL" id="KAL3104802.1"/>
    </source>
</evidence>
<keyword evidence="4" id="KW-1185">Reference proteome</keyword>
<gene>
    <name evidence="3" type="ORF">niasHT_024001</name>
</gene>
<dbReference type="EMBL" id="JBICBT010000696">
    <property type="protein sequence ID" value="KAL3104802.1"/>
    <property type="molecule type" value="Genomic_DNA"/>
</dbReference>
<accession>A0ABD2KQ18</accession>
<feature type="transmembrane region" description="Helical" evidence="2">
    <location>
        <begin position="175"/>
        <end position="194"/>
    </location>
</feature>
<proteinExistence type="predicted"/>
<reference evidence="3 4" key="1">
    <citation type="submission" date="2024-10" db="EMBL/GenBank/DDBJ databases">
        <authorList>
            <person name="Kim D."/>
        </authorList>
    </citation>
    <scope>NUCLEOTIDE SEQUENCE [LARGE SCALE GENOMIC DNA]</scope>
    <source>
        <strain evidence="3">BH-2024</strain>
    </source>
</reference>
<organism evidence="3 4">
    <name type="scientific">Heterodera trifolii</name>
    <dbReference type="NCBI Taxonomy" id="157864"/>
    <lineage>
        <taxon>Eukaryota</taxon>
        <taxon>Metazoa</taxon>
        <taxon>Ecdysozoa</taxon>
        <taxon>Nematoda</taxon>
        <taxon>Chromadorea</taxon>
        <taxon>Rhabditida</taxon>
        <taxon>Tylenchina</taxon>
        <taxon>Tylenchomorpha</taxon>
        <taxon>Tylenchoidea</taxon>
        <taxon>Heteroderidae</taxon>
        <taxon>Heteroderinae</taxon>
        <taxon>Heterodera</taxon>
    </lineage>
</organism>
<comment type="caution">
    <text evidence="3">The sequence shown here is derived from an EMBL/GenBank/DDBJ whole genome shotgun (WGS) entry which is preliminary data.</text>
</comment>
<dbReference type="Proteomes" id="UP001620626">
    <property type="component" value="Unassembled WGS sequence"/>
</dbReference>
<protein>
    <submittedName>
        <fullName evidence="3">Uncharacterized protein</fullName>
    </submittedName>
</protein>